<keyword evidence="7 11" id="KW-0368">Histidine biosynthesis</keyword>
<evidence type="ECO:0000256" key="1">
    <source>
        <dbReference type="ARBA" id="ARBA00004496"/>
    </source>
</evidence>
<dbReference type="GO" id="GO:0016829">
    <property type="term" value="F:lyase activity"/>
    <property type="evidence" value="ECO:0007669"/>
    <property type="project" value="UniProtKB-KW"/>
</dbReference>
<dbReference type="Pfam" id="PF00977">
    <property type="entry name" value="His_biosynth"/>
    <property type="match status" value="1"/>
</dbReference>
<dbReference type="NCBIfam" id="TIGR00735">
    <property type="entry name" value="hisF"/>
    <property type="match status" value="1"/>
</dbReference>
<evidence type="ECO:0000313" key="14">
    <source>
        <dbReference type="Proteomes" id="UP000789941"/>
    </source>
</evidence>
<evidence type="ECO:0000256" key="3">
    <source>
        <dbReference type="ARBA" id="ARBA00009667"/>
    </source>
</evidence>
<gene>
    <name evidence="13" type="primary">hisF_1</name>
    <name evidence="11" type="synonym">hisF</name>
    <name evidence="13" type="ORF">LFW2832_00699</name>
</gene>
<dbReference type="Proteomes" id="UP000789941">
    <property type="component" value="Unassembled WGS sequence"/>
</dbReference>
<comment type="catalytic activity">
    <reaction evidence="10 11">
        <text>5-[(5-phospho-1-deoxy-D-ribulos-1-ylimino)methylamino]-1-(5-phospho-beta-D-ribosyl)imidazole-4-carboxamide + L-glutamine = D-erythro-1-(imidazol-4-yl)glycerol 3-phosphate + 5-amino-1-(5-phospho-beta-D-ribosyl)imidazole-4-carboxamide + L-glutamate + H(+)</text>
        <dbReference type="Rhea" id="RHEA:24793"/>
        <dbReference type="ChEBI" id="CHEBI:15378"/>
        <dbReference type="ChEBI" id="CHEBI:29985"/>
        <dbReference type="ChEBI" id="CHEBI:58278"/>
        <dbReference type="ChEBI" id="CHEBI:58359"/>
        <dbReference type="ChEBI" id="CHEBI:58475"/>
        <dbReference type="ChEBI" id="CHEBI:58525"/>
        <dbReference type="EC" id="4.3.2.10"/>
    </reaction>
</comment>
<comment type="caution">
    <text evidence="13">The sequence shown here is derived from an EMBL/GenBank/DDBJ whole genome shotgun (WGS) entry which is preliminary data.</text>
</comment>
<feature type="active site" evidence="11">
    <location>
        <position position="11"/>
    </location>
</feature>
<evidence type="ECO:0000256" key="8">
    <source>
        <dbReference type="ARBA" id="ARBA00023239"/>
    </source>
</evidence>
<keyword evidence="8 11" id="KW-0456">Lyase</keyword>
<dbReference type="SUPFAM" id="SSF51366">
    <property type="entry name" value="Ribulose-phoshate binding barrel"/>
    <property type="match status" value="1"/>
</dbReference>
<evidence type="ECO:0000256" key="10">
    <source>
        <dbReference type="ARBA" id="ARBA00047838"/>
    </source>
</evidence>
<evidence type="ECO:0000256" key="12">
    <source>
        <dbReference type="RuleBase" id="RU003657"/>
    </source>
</evidence>
<evidence type="ECO:0000313" key="13">
    <source>
        <dbReference type="EMBL" id="VVC04046.1"/>
    </source>
</evidence>
<sequence length="251" mass="26959">MWCKRIIPCLDVKYNRVVKGTNFLSLKDAGDPVELAKLYYQERADEIVFLDISASLENRKTMVDMVSAVAQEVFIPFTIGGGISSLADIEALLRAGADKVSLNSAAIANPKLIENAAREFGSQAVVIAMDAKRTEKGWTVYSKGGSLATGLDAMEWAEKAVSLGAGELLVTSIDRDGTKSGFDLELTAALSKLVSVPVIASGGAGKMRDFYDVFQQTKASAALAANLFHYGTLGIPELKKYLQENGVDIRV</sequence>
<dbReference type="InterPro" id="IPR004651">
    <property type="entry name" value="HisF"/>
</dbReference>
<dbReference type="GO" id="GO:0005737">
    <property type="term" value="C:cytoplasm"/>
    <property type="evidence" value="ECO:0007669"/>
    <property type="project" value="UniProtKB-SubCell"/>
</dbReference>
<dbReference type="Gene3D" id="3.20.20.70">
    <property type="entry name" value="Aldolase class I"/>
    <property type="match status" value="1"/>
</dbReference>
<keyword evidence="6 11" id="KW-0028">Amino-acid biosynthesis</keyword>
<feature type="active site" evidence="11">
    <location>
        <position position="130"/>
    </location>
</feature>
<dbReference type="InterPro" id="IPR011060">
    <property type="entry name" value="RibuloseP-bd_barrel"/>
</dbReference>
<dbReference type="HAMAP" id="MF_01013">
    <property type="entry name" value="HisF"/>
    <property type="match status" value="1"/>
</dbReference>
<dbReference type="CDD" id="cd04731">
    <property type="entry name" value="HisF"/>
    <property type="match status" value="1"/>
</dbReference>
<accession>A0A5E4LW21</accession>
<comment type="subunit">
    <text evidence="4 11">Heterodimer of HisH and HisF.</text>
</comment>
<dbReference type="EMBL" id="CABMJJ010000009">
    <property type="protein sequence ID" value="VVC04046.1"/>
    <property type="molecule type" value="Genomic_DNA"/>
</dbReference>
<dbReference type="PANTHER" id="PTHR21235:SF2">
    <property type="entry name" value="IMIDAZOLE GLYCEROL PHOSPHATE SYNTHASE HISHF"/>
    <property type="match status" value="1"/>
</dbReference>
<comment type="function">
    <text evidence="9 11">IGPS catalyzes the conversion of PRFAR and glutamine to IGP, AICAR and glutamate. The HisF subunit catalyzes the cyclization activity that produces IGP and AICAR from PRFAR using the ammonia provided by the HisH subunit.</text>
</comment>
<evidence type="ECO:0000256" key="4">
    <source>
        <dbReference type="ARBA" id="ARBA00011152"/>
    </source>
</evidence>
<dbReference type="GO" id="GO:0000105">
    <property type="term" value="P:L-histidine biosynthetic process"/>
    <property type="evidence" value="ECO:0007669"/>
    <property type="project" value="UniProtKB-UniRule"/>
</dbReference>
<dbReference type="InterPro" id="IPR006062">
    <property type="entry name" value="His_biosynth"/>
</dbReference>
<evidence type="ECO:0000256" key="11">
    <source>
        <dbReference type="HAMAP-Rule" id="MF_01013"/>
    </source>
</evidence>
<comment type="similarity">
    <text evidence="3 11 12">Belongs to the HisA/HisF family.</text>
</comment>
<comment type="pathway">
    <text evidence="2 11">Amino-acid biosynthesis; L-histidine biosynthesis; L-histidine from 5-phospho-alpha-D-ribose 1-diphosphate: step 5/9.</text>
</comment>
<dbReference type="UniPathway" id="UPA00031">
    <property type="reaction ID" value="UER00010"/>
</dbReference>
<dbReference type="EC" id="4.3.2.10" evidence="11"/>
<proteinExistence type="inferred from homology"/>
<evidence type="ECO:0000256" key="9">
    <source>
        <dbReference type="ARBA" id="ARBA00025475"/>
    </source>
</evidence>
<evidence type="ECO:0000256" key="5">
    <source>
        <dbReference type="ARBA" id="ARBA00022490"/>
    </source>
</evidence>
<evidence type="ECO:0000256" key="2">
    <source>
        <dbReference type="ARBA" id="ARBA00005091"/>
    </source>
</evidence>
<dbReference type="GO" id="GO:0000107">
    <property type="term" value="F:imidazoleglycerol-phosphate synthase activity"/>
    <property type="evidence" value="ECO:0007669"/>
    <property type="project" value="UniProtKB-UniRule"/>
</dbReference>
<organism evidence="13 14">
    <name type="scientific">Candidatus Bilamarchaeum dharawalense</name>
    <dbReference type="NCBI Taxonomy" id="2885759"/>
    <lineage>
        <taxon>Archaea</taxon>
        <taxon>Candidatus Micrarchaeota</taxon>
        <taxon>Candidatus Micrarchaeia</taxon>
        <taxon>Candidatus Anstonellales</taxon>
        <taxon>Candidatus Bilamarchaeaceae</taxon>
        <taxon>Candidatus Bilamarchaeum</taxon>
    </lineage>
</organism>
<dbReference type="InterPro" id="IPR013785">
    <property type="entry name" value="Aldolase_TIM"/>
</dbReference>
<reference evidence="13 14" key="1">
    <citation type="submission" date="2019-08" db="EMBL/GenBank/DDBJ databases">
        <authorList>
            <person name="Vazquez-Campos X."/>
        </authorList>
    </citation>
    <scope>NUCLEOTIDE SEQUENCE [LARGE SCALE GENOMIC DNA]</scope>
    <source>
        <strain evidence="13">LFW-283_2</strain>
    </source>
</reference>
<dbReference type="AlphaFoldDB" id="A0A5E4LW21"/>
<comment type="subcellular location">
    <subcellularLocation>
        <location evidence="1 11">Cytoplasm</location>
    </subcellularLocation>
</comment>
<keyword evidence="5 11" id="KW-0963">Cytoplasm</keyword>
<protein>
    <recommendedName>
        <fullName evidence="11">Imidazole glycerol phosphate synthase subunit HisF</fullName>
        <ecNumber evidence="11">4.3.2.10</ecNumber>
    </recommendedName>
    <alternativeName>
        <fullName evidence="11">IGP synthase cyclase subunit</fullName>
    </alternativeName>
    <alternativeName>
        <fullName evidence="11">IGP synthase subunit HisF</fullName>
    </alternativeName>
    <alternativeName>
        <fullName evidence="11">ImGP synthase subunit HisF</fullName>
        <shortName evidence="11">IGPS subunit HisF</shortName>
    </alternativeName>
</protein>
<evidence type="ECO:0000256" key="6">
    <source>
        <dbReference type="ARBA" id="ARBA00022605"/>
    </source>
</evidence>
<dbReference type="FunFam" id="3.20.20.70:FF:000006">
    <property type="entry name" value="Imidazole glycerol phosphate synthase subunit HisF"/>
    <property type="match status" value="1"/>
</dbReference>
<dbReference type="InterPro" id="IPR050064">
    <property type="entry name" value="IGPS_HisA/HisF"/>
</dbReference>
<dbReference type="PANTHER" id="PTHR21235">
    <property type="entry name" value="IMIDAZOLE GLYCEROL PHOSPHATE SYNTHASE SUBUNIT HISF/H IGP SYNTHASE SUBUNIT HISF/H"/>
    <property type="match status" value="1"/>
</dbReference>
<name>A0A5E4LW21_9ARCH</name>
<evidence type="ECO:0000256" key="7">
    <source>
        <dbReference type="ARBA" id="ARBA00023102"/>
    </source>
</evidence>